<comment type="similarity">
    <text evidence="1">Belongs to the UPF0213 family.</text>
</comment>
<accession>A0A840AU98</accession>
<dbReference type="PANTHER" id="PTHR34477:SF5">
    <property type="entry name" value="BSL5627 PROTEIN"/>
    <property type="match status" value="1"/>
</dbReference>
<dbReference type="GO" id="GO:0004519">
    <property type="term" value="F:endonuclease activity"/>
    <property type="evidence" value="ECO:0007669"/>
    <property type="project" value="UniProtKB-KW"/>
</dbReference>
<dbReference type="AlphaFoldDB" id="A0A840AU98"/>
<sequence length="95" mass="11325">MQPCVYIMACGYNGTLYVGVTSSIVHRAWQHREGLADGFAKRYRTRMLVYYELLGSMPEAIRREKQIKEWRRSWKIDLIERGNPTWRDLYPEIAQ</sequence>
<evidence type="ECO:0000313" key="4">
    <source>
        <dbReference type="Proteomes" id="UP000553963"/>
    </source>
</evidence>
<comment type="caution">
    <text evidence="3">The sequence shown here is derived from an EMBL/GenBank/DDBJ whole genome shotgun (WGS) entry which is preliminary data.</text>
</comment>
<dbReference type="Gene3D" id="3.40.1440.10">
    <property type="entry name" value="GIY-YIG endonuclease"/>
    <property type="match status" value="1"/>
</dbReference>
<keyword evidence="4" id="KW-1185">Reference proteome</keyword>
<name>A0A840AU98_9HYPH</name>
<keyword evidence="3" id="KW-0378">Hydrolase</keyword>
<dbReference type="CDD" id="cd10448">
    <property type="entry name" value="GIY-YIG_unchar_3"/>
    <property type="match status" value="1"/>
</dbReference>
<dbReference type="SMART" id="SM00465">
    <property type="entry name" value="GIYc"/>
    <property type="match status" value="1"/>
</dbReference>
<evidence type="ECO:0000259" key="2">
    <source>
        <dbReference type="PROSITE" id="PS50164"/>
    </source>
</evidence>
<dbReference type="InterPro" id="IPR035901">
    <property type="entry name" value="GIY-YIG_endonuc_sf"/>
</dbReference>
<proteinExistence type="inferred from homology"/>
<dbReference type="PANTHER" id="PTHR34477">
    <property type="entry name" value="UPF0213 PROTEIN YHBQ"/>
    <property type="match status" value="1"/>
</dbReference>
<dbReference type="Pfam" id="PF01541">
    <property type="entry name" value="GIY-YIG"/>
    <property type="match status" value="1"/>
</dbReference>
<feature type="domain" description="GIY-YIG" evidence="2">
    <location>
        <begin position="1"/>
        <end position="77"/>
    </location>
</feature>
<reference evidence="3 4" key="1">
    <citation type="submission" date="2020-08" db="EMBL/GenBank/DDBJ databases">
        <title>Genomic Encyclopedia of Type Strains, Phase IV (KMG-IV): sequencing the most valuable type-strain genomes for metagenomic binning, comparative biology and taxonomic classification.</title>
        <authorList>
            <person name="Goeker M."/>
        </authorList>
    </citation>
    <scope>NUCLEOTIDE SEQUENCE [LARGE SCALE GENOMIC DNA]</scope>
    <source>
        <strain evidence="3 4">DSM 25966</strain>
    </source>
</reference>
<keyword evidence="3" id="KW-0255">Endonuclease</keyword>
<protein>
    <submittedName>
        <fullName evidence="3">Putative endonuclease</fullName>
    </submittedName>
</protein>
<dbReference type="PROSITE" id="PS50164">
    <property type="entry name" value="GIY_YIG"/>
    <property type="match status" value="1"/>
</dbReference>
<dbReference type="SUPFAM" id="SSF82771">
    <property type="entry name" value="GIY-YIG endonuclease"/>
    <property type="match status" value="1"/>
</dbReference>
<dbReference type="EMBL" id="JACIDS010000005">
    <property type="protein sequence ID" value="MBB3932793.1"/>
    <property type="molecule type" value="Genomic_DNA"/>
</dbReference>
<dbReference type="Proteomes" id="UP000553963">
    <property type="component" value="Unassembled WGS sequence"/>
</dbReference>
<organism evidence="3 4">
    <name type="scientific">Kaistia hirudinis</name>
    <dbReference type="NCBI Taxonomy" id="1293440"/>
    <lineage>
        <taxon>Bacteria</taxon>
        <taxon>Pseudomonadati</taxon>
        <taxon>Pseudomonadota</taxon>
        <taxon>Alphaproteobacteria</taxon>
        <taxon>Hyphomicrobiales</taxon>
        <taxon>Kaistiaceae</taxon>
        <taxon>Kaistia</taxon>
    </lineage>
</organism>
<evidence type="ECO:0000256" key="1">
    <source>
        <dbReference type="ARBA" id="ARBA00007435"/>
    </source>
</evidence>
<dbReference type="InterPro" id="IPR050190">
    <property type="entry name" value="UPF0213_domain"/>
</dbReference>
<evidence type="ECO:0000313" key="3">
    <source>
        <dbReference type="EMBL" id="MBB3932793.1"/>
    </source>
</evidence>
<dbReference type="InterPro" id="IPR000305">
    <property type="entry name" value="GIY-YIG_endonuc"/>
</dbReference>
<keyword evidence="3" id="KW-0540">Nuclease</keyword>
<gene>
    <name evidence="3" type="ORF">GGR25_003857</name>
</gene>
<dbReference type="RefSeq" id="WP_183400462.1">
    <property type="nucleotide sequence ID" value="NZ_JACIDS010000005.1"/>
</dbReference>